<dbReference type="PANTHER" id="PTHR38436">
    <property type="entry name" value="POLYKETIDE CYCLASE SNOAL-LIKE DOMAIN"/>
    <property type="match status" value="1"/>
</dbReference>
<dbReference type="PANTHER" id="PTHR38436:SF1">
    <property type="entry name" value="ESTER CYCLASE"/>
    <property type="match status" value="1"/>
</dbReference>
<dbReference type="SUPFAM" id="SSF54427">
    <property type="entry name" value="NTF2-like"/>
    <property type="match status" value="1"/>
</dbReference>
<proteinExistence type="predicted"/>
<sequence>MSLQDRNKQIVAEYYREYWTLGNPNIVDKLCAEDFVINYPIHGRRQGREAAKQMLLEFKRAFPNISFHSYGPYPLIADQDYVVVRWIGGGKHTGEEYHNPPSSALNQPNTDREMYFTGTTIYTLRDGLIVQEVGEESGLNAMHQLGLIPPERA</sequence>
<organism evidence="1 2">
    <name type="scientific">Glonium stellatum</name>
    <dbReference type="NCBI Taxonomy" id="574774"/>
    <lineage>
        <taxon>Eukaryota</taxon>
        <taxon>Fungi</taxon>
        <taxon>Dikarya</taxon>
        <taxon>Ascomycota</taxon>
        <taxon>Pezizomycotina</taxon>
        <taxon>Dothideomycetes</taxon>
        <taxon>Pleosporomycetidae</taxon>
        <taxon>Gloniales</taxon>
        <taxon>Gloniaceae</taxon>
        <taxon>Glonium</taxon>
    </lineage>
</organism>
<name>A0A8E2EP97_9PEZI</name>
<evidence type="ECO:0000313" key="2">
    <source>
        <dbReference type="Proteomes" id="UP000250140"/>
    </source>
</evidence>
<dbReference type="InterPro" id="IPR032710">
    <property type="entry name" value="NTF2-like_dom_sf"/>
</dbReference>
<dbReference type="Gene3D" id="3.10.450.50">
    <property type="match status" value="1"/>
</dbReference>
<keyword evidence="2" id="KW-1185">Reference proteome</keyword>
<dbReference type="EMBL" id="KV750964">
    <property type="protein sequence ID" value="OCL02392.1"/>
    <property type="molecule type" value="Genomic_DNA"/>
</dbReference>
<accession>A0A8E2EP97</accession>
<gene>
    <name evidence="1" type="ORF">AOQ84DRAFT_304821</name>
</gene>
<reference evidence="1 2" key="1">
    <citation type="journal article" date="2016" name="Nat. Commun.">
        <title>Ectomycorrhizal ecology is imprinted in the genome of the dominant symbiotic fungus Cenococcum geophilum.</title>
        <authorList>
            <consortium name="DOE Joint Genome Institute"/>
            <person name="Peter M."/>
            <person name="Kohler A."/>
            <person name="Ohm R.A."/>
            <person name="Kuo A."/>
            <person name="Krutzmann J."/>
            <person name="Morin E."/>
            <person name="Arend M."/>
            <person name="Barry K.W."/>
            <person name="Binder M."/>
            <person name="Choi C."/>
            <person name="Clum A."/>
            <person name="Copeland A."/>
            <person name="Grisel N."/>
            <person name="Haridas S."/>
            <person name="Kipfer T."/>
            <person name="LaButti K."/>
            <person name="Lindquist E."/>
            <person name="Lipzen A."/>
            <person name="Maire R."/>
            <person name="Meier B."/>
            <person name="Mihaltcheva S."/>
            <person name="Molinier V."/>
            <person name="Murat C."/>
            <person name="Poggeler S."/>
            <person name="Quandt C.A."/>
            <person name="Sperisen C."/>
            <person name="Tritt A."/>
            <person name="Tisserant E."/>
            <person name="Crous P.W."/>
            <person name="Henrissat B."/>
            <person name="Nehls U."/>
            <person name="Egli S."/>
            <person name="Spatafora J.W."/>
            <person name="Grigoriev I.V."/>
            <person name="Martin F.M."/>
        </authorList>
    </citation>
    <scope>NUCLEOTIDE SEQUENCE [LARGE SCALE GENOMIC DNA]</scope>
    <source>
        <strain evidence="1 2">CBS 207.34</strain>
    </source>
</reference>
<dbReference type="Pfam" id="PF07366">
    <property type="entry name" value="SnoaL"/>
    <property type="match status" value="1"/>
</dbReference>
<dbReference type="Proteomes" id="UP000250140">
    <property type="component" value="Unassembled WGS sequence"/>
</dbReference>
<dbReference type="AlphaFoldDB" id="A0A8E2EP97"/>
<protein>
    <submittedName>
        <fullName evidence="1">NTF2-like protein</fullName>
    </submittedName>
</protein>
<dbReference type="GO" id="GO:0030638">
    <property type="term" value="P:polyketide metabolic process"/>
    <property type="evidence" value="ECO:0007669"/>
    <property type="project" value="InterPro"/>
</dbReference>
<dbReference type="OrthoDB" id="3657563at2759"/>
<dbReference type="InterPro" id="IPR009959">
    <property type="entry name" value="Cyclase_SnoaL-like"/>
</dbReference>
<evidence type="ECO:0000313" key="1">
    <source>
        <dbReference type="EMBL" id="OCL02392.1"/>
    </source>
</evidence>